<dbReference type="RefSeq" id="WP_269602735.1">
    <property type="nucleotide sequence ID" value="NZ_JAPWIJ010000002.1"/>
</dbReference>
<sequence length="441" mass="47266">MGTLAGIFTEANLMTLVALVLALALAAAFGEAWARAARRRGGAWYLEAQIFVCGVLGPLSILFYTGGSTVFRFAVALGVISAFYGLKDSRRHTKLLTATLVAFYGTLLTSAYFGAFPAGVTEIPDAYWATPLIVISFVSHGTYTFEWLTQQIRWTLRIIVALSLVAIAMLPNAFNTDESRTLLGFSRLEGILPHPNAMAAVAGMSIVAELAHRRASWWLAPSLIALALAQSSTGWVGLVLAVPFLLGRLGKAFRISLLVIASSAALLYMAVPLIFADRVKALLPPNYQTLNGRTEIWEAAIVGGYRGNEVFGYGPQLLDDAFRAVWAPSFTVGGQAHNQIVQTLAGQGVLGLVALVAMLVVMVGIGLRFWREGGGLGMAATVLLVARMSTETPLRPTGADINTTLFVFTVAALVVSTDRVSVERDDYDETRAAAHVPSENR</sequence>
<dbReference type="EMBL" id="JAPWIJ010000002">
    <property type="protein sequence ID" value="MCZ4518046.1"/>
    <property type="molecule type" value="Genomic_DNA"/>
</dbReference>
<keyword evidence="8" id="KW-1185">Reference proteome</keyword>
<reference evidence="7" key="1">
    <citation type="submission" date="2022-12" db="EMBL/GenBank/DDBJ databases">
        <authorList>
            <person name="Krivoruchko A.V."/>
            <person name="Elkin A."/>
        </authorList>
    </citation>
    <scope>NUCLEOTIDE SEQUENCE</scope>
    <source>
        <strain evidence="7">IEGM 1391</strain>
    </source>
</reference>
<evidence type="ECO:0000313" key="7">
    <source>
        <dbReference type="EMBL" id="MCZ4518046.1"/>
    </source>
</evidence>
<dbReference type="PANTHER" id="PTHR37422:SF13">
    <property type="entry name" value="LIPOPOLYSACCHARIDE BIOSYNTHESIS PROTEIN PA4999-RELATED"/>
    <property type="match status" value="1"/>
</dbReference>
<organism evidence="7 8">
    <name type="scientific">Rhodococcus ruber</name>
    <dbReference type="NCBI Taxonomy" id="1830"/>
    <lineage>
        <taxon>Bacteria</taxon>
        <taxon>Bacillati</taxon>
        <taxon>Actinomycetota</taxon>
        <taxon>Actinomycetes</taxon>
        <taxon>Mycobacteriales</taxon>
        <taxon>Nocardiaceae</taxon>
        <taxon>Rhodococcus</taxon>
    </lineage>
</organism>
<evidence type="ECO:0000256" key="2">
    <source>
        <dbReference type="ARBA" id="ARBA00022692"/>
    </source>
</evidence>
<gene>
    <name evidence="7" type="ORF">O4220_05905</name>
</gene>
<feature type="transmembrane region" description="Helical" evidence="5">
    <location>
        <begin position="70"/>
        <end position="86"/>
    </location>
</feature>
<evidence type="ECO:0000256" key="3">
    <source>
        <dbReference type="ARBA" id="ARBA00022989"/>
    </source>
</evidence>
<name>A0ABT4MAQ8_9NOCA</name>
<dbReference type="InterPro" id="IPR007016">
    <property type="entry name" value="O-antigen_ligase-rel_domated"/>
</dbReference>
<evidence type="ECO:0000313" key="8">
    <source>
        <dbReference type="Proteomes" id="UP001081071"/>
    </source>
</evidence>
<dbReference type="GO" id="GO:0016874">
    <property type="term" value="F:ligase activity"/>
    <property type="evidence" value="ECO:0007669"/>
    <property type="project" value="UniProtKB-KW"/>
</dbReference>
<feature type="transmembrane region" description="Helical" evidence="5">
    <location>
        <begin position="223"/>
        <end position="246"/>
    </location>
</feature>
<feature type="transmembrane region" description="Helical" evidence="5">
    <location>
        <begin position="98"/>
        <end position="120"/>
    </location>
</feature>
<feature type="transmembrane region" description="Helical" evidence="5">
    <location>
        <begin position="154"/>
        <end position="174"/>
    </location>
</feature>
<feature type="domain" description="O-antigen ligase-related" evidence="6">
    <location>
        <begin position="221"/>
        <end position="355"/>
    </location>
</feature>
<keyword evidence="4 5" id="KW-0472">Membrane</keyword>
<feature type="transmembrane region" description="Helical" evidence="5">
    <location>
        <begin position="252"/>
        <end position="275"/>
    </location>
</feature>
<proteinExistence type="predicted"/>
<accession>A0ABT4MAQ8</accession>
<dbReference type="Pfam" id="PF04932">
    <property type="entry name" value="Wzy_C"/>
    <property type="match status" value="1"/>
</dbReference>
<keyword evidence="7" id="KW-0436">Ligase</keyword>
<feature type="transmembrane region" description="Helical" evidence="5">
    <location>
        <begin position="42"/>
        <end position="64"/>
    </location>
</feature>
<comment type="subcellular location">
    <subcellularLocation>
        <location evidence="1">Membrane</location>
        <topology evidence="1">Multi-pass membrane protein</topology>
    </subcellularLocation>
</comment>
<feature type="transmembrane region" description="Helical" evidence="5">
    <location>
        <begin position="349"/>
        <end position="370"/>
    </location>
</feature>
<evidence type="ECO:0000256" key="5">
    <source>
        <dbReference type="SAM" id="Phobius"/>
    </source>
</evidence>
<feature type="transmembrane region" description="Helical" evidence="5">
    <location>
        <begin position="126"/>
        <end position="145"/>
    </location>
</feature>
<evidence type="ECO:0000256" key="4">
    <source>
        <dbReference type="ARBA" id="ARBA00023136"/>
    </source>
</evidence>
<evidence type="ECO:0000256" key="1">
    <source>
        <dbReference type="ARBA" id="ARBA00004141"/>
    </source>
</evidence>
<keyword evidence="2 5" id="KW-0812">Transmembrane</keyword>
<feature type="transmembrane region" description="Helical" evidence="5">
    <location>
        <begin position="12"/>
        <end position="30"/>
    </location>
</feature>
<protein>
    <submittedName>
        <fullName evidence="7">O-antigen ligase family protein</fullName>
    </submittedName>
</protein>
<keyword evidence="3 5" id="KW-1133">Transmembrane helix</keyword>
<evidence type="ECO:0000259" key="6">
    <source>
        <dbReference type="Pfam" id="PF04932"/>
    </source>
</evidence>
<dbReference type="Proteomes" id="UP001081071">
    <property type="component" value="Unassembled WGS sequence"/>
</dbReference>
<comment type="caution">
    <text evidence="7">The sequence shown here is derived from an EMBL/GenBank/DDBJ whole genome shotgun (WGS) entry which is preliminary data.</text>
</comment>
<dbReference type="InterPro" id="IPR051533">
    <property type="entry name" value="WaaL-like"/>
</dbReference>
<dbReference type="PANTHER" id="PTHR37422">
    <property type="entry name" value="TEICHURONIC ACID BIOSYNTHESIS PROTEIN TUAE"/>
    <property type="match status" value="1"/>
</dbReference>